<dbReference type="Pfam" id="PF03033">
    <property type="entry name" value="Glyco_transf_28"/>
    <property type="match status" value="1"/>
</dbReference>
<comment type="caution">
    <text evidence="4">The sequence shown here is derived from an EMBL/GenBank/DDBJ whole genome shotgun (WGS) entry which is preliminary data.</text>
</comment>
<dbReference type="SUPFAM" id="SSF53756">
    <property type="entry name" value="UDP-Glycosyltransferase/glycogen phosphorylase"/>
    <property type="match status" value="1"/>
</dbReference>
<feature type="domain" description="Erythromycin biosynthesis protein CIII-like C-terminal" evidence="3">
    <location>
        <begin position="297"/>
        <end position="400"/>
    </location>
</feature>
<protein>
    <submittedName>
        <fullName evidence="4">Glycosyltransferase</fullName>
    </submittedName>
</protein>
<evidence type="ECO:0000313" key="5">
    <source>
        <dbReference type="Proteomes" id="UP001500305"/>
    </source>
</evidence>
<dbReference type="Proteomes" id="UP001500305">
    <property type="component" value="Unassembled WGS sequence"/>
</dbReference>
<dbReference type="PANTHER" id="PTHR48050:SF13">
    <property type="entry name" value="STEROL 3-BETA-GLUCOSYLTRANSFERASE UGT80A2"/>
    <property type="match status" value="1"/>
</dbReference>
<organism evidence="4 5">
    <name type="scientific">Kitasatospora cystarginea</name>
    <dbReference type="NCBI Taxonomy" id="58350"/>
    <lineage>
        <taxon>Bacteria</taxon>
        <taxon>Bacillati</taxon>
        <taxon>Actinomycetota</taxon>
        <taxon>Actinomycetes</taxon>
        <taxon>Kitasatosporales</taxon>
        <taxon>Streptomycetaceae</taxon>
        <taxon>Kitasatospora</taxon>
    </lineage>
</organism>
<dbReference type="PANTHER" id="PTHR48050">
    <property type="entry name" value="STEROL 3-BETA-GLUCOSYLTRANSFERASE"/>
    <property type="match status" value="1"/>
</dbReference>
<feature type="domain" description="Glycosyltransferase family 28 N-terminal" evidence="2">
    <location>
        <begin position="4"/>
        <end position="103"/>
    </location>
</feature>
<dbReference type="EMBL" id="BAAATR010000016">
    <property type="protein sequence ID" value="GAA2251639.1"/>
    <property type="molecule type" value="Genomic_DNA"/>
</dbReference>
<dbReference type="InterPro" id="IPR002213">
    <property type="entry name" value="UDP_glucos_trans"/>
</dbReference>
<proteinExistence type="predicted"/>
<dbReference type="Pfam" id="PF06722">
    <property type="entry name" value="EryCIII-like_C"/>
    <property type="match status" value="1"/>
</dbReference>
<dbReference type="RefSeq" id="WP_344637653.1">
    <property type="nucleotide sequence ID" value="NZ_BAAATR010000016.1"/>
</dbReference>
<reference evidence="4 5" key="1">
    <citation type="journal article" date="2019" name="Int. J. Syst. Evol. Microbiol.">
        <title>The Global Catalogue of Microorganisms (GCM) 10K type strain sequencing project: providing services to taxonomists for standard genome sequencing and annotation.</title>
        <authorList>
            <consortium name="The Broad Institute Genomics Platform"/>
            <consortium name="The Broad Institute Genome Sequencing Center for Infectious Disease"/>
            <person name="Wu L."/>
            <person name="Ma J."/>
        </authorList>
    </citation>
    <scope>NUCLEOTIDE SEQUENCE [LARGE SCALE GENOMIC DNA]</scope>
    <source>
        <strain evidence="4 5">JCM 7356</strain>
    </source>
</reference>
<dbReference type="Gene3D" id="3.40.50.2000">
    <property type="entry name" value="Glycogen Phosphorylase B"/>
    <property type="match status" value="2"/>
</dbReference>
<evidence type="ECO:0000256" key="1">
    <source>
        <dbReference type="ARBA" id="ARBA00022679"/>
    </source>
</evidence>
<dbReference type="CDD" id="cd03784">
    <property type="entry name" value="GT1_Gtf-like"/>
    <property type="match status" value="1"/>
</dbReference>
<accession>A0ABN3E9F7</accession>
<name>A0ABN3E9F7_9ACTN</name>
<gene>
    <name evidence="4" type="ORF">GCM10010430_38450</name>
</gene>
<evidence type="ECO:0000259" key="3">
    <source>
        <dbReference type="Pfam" id="PF06722"/>
    </source>
</evidence>
<dbReference type="InterPro" id="IPR004276">
    <property type="entry name" value="GlycoTrans_28_N"/>
</dbReference>
<evidence type="ECO:0000259" key="2">
    <source>
        <dbReference type="Pfam" id="PF03033"/>
    </source>
</evidence>
<dbReference type="InterPro" id="IPR050426">
    <property type="entry name" value="Glycosyltransferase_28"/>
</dbReference>
<evidence type="ECO:0000313" key="4">
    <source>
        <dbReference type="EMBL" id="GAA2251639.1"/>
    </source>
</evidence>
<keyword evidence="1" id="KW-0808">Transferase</keyword>
<sequence>MRIQLITVGTMGSVAPYTGLGHRLAAEGHDVEIVTHAKYTGTVACCGLRMRPLAADPFEALLGAHGRLQGAAGSSRAVRRLHALRSLRRATELATLGLVDGIVDTLDHGADLILLSTLAAPIGLPLAEYHRIPSMGVFLQPEVPTREFSPCATAWRAPGPANLLRGRAANALVDGLYGAARRRLFTRLGAPHRSGRQLRRERERTRWPIWHGYSPSIVPRPADWRPGLHVAGYWWPHECPDWQPPQLVADFLAAGPPPVLIGFGSMMPGEPERLGETAARALRQAGLRGIVQSGWAGLSVVDDDVITVGALPHGWLMPRTAAVVHHAGAGTTAASLRAGVPTVPVPVMTDQPWWAARLVRLGVSPEVLPCAGLTAGRLAQALTRATDDTGFARRAGALATRLAEEDGAGALARAIADLGG</sequence>
<keyword evidence="5" id="KW-1185">Reference proteome</keyword>
<dbReference type="InterPro" id="IPR010610">
    <property type="entry name" value="EryCIII-like_C"/>
</dbReference>